<keyword evidence="2" id="KW-1185">Reference proteome</keyword>
<name>A0A7X2NS92_9FIRM</name>
<dbReference type="RefSeq" id="WP_154504131.1">
    <property type="nucleotide sequence ID" value="NZ_VUMN01000010.1"/>
</dbReference>
<reference evidence="1 2" key="1">
    <citation type="submission" date="2019-08" db="EMBL/GenBank/DDBJ databases">
        <title>In-depth cultivation of the pig gut microbiome towards novel bacterial diversity and tailored functional studies.</title>
        <authorList>
            <person name="Wylensek D."/>
            <person name="Hitch T.C.A."/>
            <person name="Clavel T."/>
        </authorList>
    </citation>
    <scope>NUCLEOTIDE SEQUENCE [LARGE SCALE GENOMIC DNA]</scope>
    <source>
        <strain evidence="1 2">Oil+RF-744-GAM-WT-6</strain>
    </source>
</reference>
<evidence type="ECO:0000313" key="1">
    <source>
        <dbReference type="EMBL" id="MSS58396.1"/>
    </source>
</evidence>
<dbReference type="EMBL" id="VUMN01000010">
    <property type="protein sequence ID" value="MSS58396.1"/>
    <property type="molecule type" value="Genomic_DNA"/>
</dbReference>
<protein>
    <submittedName>
        <fullName evidence="1">Uncharacterized protein</fullName>
    </submittedName>
</protein>
<dbReference type="Proteomes" id="UP000461880">
    <property type="component" value="Unassembled WGS sequence"/>
</dbReference>
<comment type="caution">
    <text evidence="1">The sequence shown here is derived from an EMBL/GenBank/DDBJ whole genome shotgun (WGS) entry which is preliminary data.</text>
</comment>
<organism evidence="1 2">
    <name type="scientific">Stecheria intestinalis</name>
    <dbReference type="NCBI Taxonomy" id="2606630"/>
    <lineage>
        <taxon>Bacteria</taxon>
        <taxon>Bacillati</taxon>
        <taxon>Bacillota</taxon>
        <taxon>Erysipelotrichia</taxon>
        <taxon>Erysipelotrichales</taxon>
        <taxon>Erysipelotrichaceae</taxon>
        <taxon>Stecheria</taxon>
    </lineage>
</organism>
<dbReference type="AlphaFoldDB" id="A0A7X2NS92"/>
<proteinExistence type="predicted"/>
<evidence type="ECO:0000313" key="2">
    <source>
        <dbReference type="Proteomes" id="UP000461880"/>
    </source>
</evidence>
<accession>A0A7X2NS92</accession>
<gene>
    <name evidence="1" type="ORF">FYJ51_05710</name>
</gene>
<sequence>MPRHSFIRMTKLTDVRGRVDYISNPKRQEHLYASYSTVKPEFWQYLSEQAQHDFWKSNQKTGKCIEGVS</sequence>